<dbReference type="Proteomes" id="UP001546774">
    <property type="component" value="Unassembled WGS sequence"/>
</dbReference>
<dbReference type="InterPro" id="IPR005754">
    <property type="entry name" value="Sortase"/>
</dbReference>
<feature type="region of interest" description="Disordered" evidence="2">
    <location>
        <begin position="1"/>
        <end position="49"/>
    </location>
</feature>
<sequence>MNNDKEQITSNEKSEDVLADLSKDEHSGEETSSPESSGKKTFTDTDGSDSVNADVAAKPSILRCIILIAAICVFCYSAFMLFQIFWEYKKGNDIYDTIQNQVLDTDTPTSVTLDDEEVEIPFVYDHKQLLSINSEGLGYLYIPSIDVRLPMVQSTDNDFYLTHTFNKTANKNGCLFEDYRITGGLSATNVIIYGHNMHNGSMFGKLSRYDDESFYYTEGHDMFYIYTENKIMQYRIFSAYISEPVSDTYTFNFSTLSGLQDYARSMKALSIYNTGVSVDDVSQVVTLSTCTSDGSKRFIVQGAYVGEALLTY</sequence>
<dbReference type="CDD" id="cd05826">
    <property type="entry name" value="Sortase_B"/>
    <property type="match status" value="1"/>
</dbReference>
<dbReference type="EMBL" id="JBBMFS010000007">
    <property type="protein sequence ID" value="MEQ2555284.1"/>
    <property type="molecule type" value="Genomic_DNA"/>
</dbReference>
<keyword evidence="3" id="KW-0812">Transmembrane</keyword>
<dbReference type="SUPFAM" id="SSF63817">
    <property type="entry name" value="Sortase"/>
    <property type="match status" value="1"/>
</dbReference>
<organism evidence="4 5">
    <name type="scientific">Lachnospira intestinalis</name>
    <dbReference type="NCBI Taxonomy" id="3133158"/>
    <lineage>
        <taxon>Bacteria</taxon>
        <taxon>Bacillati</taxon>
        <taxon>Bacillota</taxon>
        <taxon>Clostridia</taxon>
        <taxon>Lachnospirales</taxon>
        <taxon>Lachnospiraceae</taxon>
        <taxon>Lachnospira</taxon>
    </lineage>
</organism>
<evidence type="ECO:0000256" key="3">
    <source>
        <dbReference type="SAM" id="Phobius"/>
    </source>
</evidence>
<evidence type="ECO:0000256" key="1">
    <source>
        <dbReference type="ARBA" id="ARBA00022801"/>
    </source>
</evidence>
<comment type="caution">
    <text evidence="4">The sequence shown here is derived from an EMBL/GenBank/DDBJ whole genome shotgun (WGS) entry which is preliminary data.</text>
</comment>
<accession>A0ABV1H6E9</accession>
<reference evidence="4" key="1">
    <citation type="submission" date="2024-03" db="EMBL/GenBank/DDBJ databases">
        <title>Human intestinal bacterial collection.</title>
        <authorList>
            <person name="Pauvert C."/>
            <person name="Hitch T.C.A."/>
            <person name="Clavel T."/>
        </authorList>
    </citation>
    <scope>NUCLEOTIDE SEQUENCE [LARGE SCALE GENOMIC DNA]</scope>
    <source>
        <strain evidence="4">CLA-AA-H89B</strain>
    </source>
</reference>
<evidence type="ECO:0000313" key="4">
    <source>
        <dbReference type="EMBL" id="MEQ2555284.1"/>
    </source>
</evidence>
<keyword evidence="3" id="KW-0472">Membrane</keyword>
<gene>
    <name evidence="4" type="ORF">WMO37_09735</name>
</gene>
<dbReference type="InterPro" id="IPR023365">
    <property type="entry name" value="Sortase_dom-sf"/>
</dbReference>
<dbReference type="Gene3D" id="2.40.260.10">
    <property type="entry name" value="Sortase"/>
    <property type="match status" value="1"/>
</dbReference>
<name>A0ABV1H6E9_9FIRM</name>
<proteinExistence type="predicted"/>
<feature type="transmembrane region" description="Helical" evidence="3">
    <location>
        <begin position="60"/>
        <end position="82"/>
    </location>
</feature>
<feature type="compositionally biased region" description="Basic and acidic residues" evidence="2">
    <location>
        <begin position="1"/>
        <end position="29"/>
    </location>
</feature>
<keyword evidence="5" id="KW-1185">Reference proteome</keyword>
<protein>
    <submittedName>
        <fullName evidence="4">Class B sortase</fullName>
    </submittedName>
</protein>
<keyword evidence="1" id="KW-0378">Hydrolase</keyword>
<evidence type="ECO:0000256" key="2">
    <source>
        <dbReference type="SAM" id="MobiDB-lite"/>
    </source>
</evidence>
<dbReference type="InterPro" id="IPR009835">
    <property type="entry name" value="SrtB"/>
</dbReference>
<keyword evidence="3" id="KW-1133">Transmembrane helix</keyword>
<dbReference type="Pfam" id="PF04203">
    <property type="entry name" value="Sortase"/>
    <property type="match status" value="1"/>
</dbReference>
<evidence type="ECO:0000313" key="5">
    <source>
        <dbReference type="Proteomes" id="UP001546774"/>
    </source>
</evidence>